<proteinExistence type="predicted"/>
<feature type="non-terminal residue" evidence="1">
    <location>
        <position position="77"/>
    </location>
</feature>
<protein>
    <submittedName>
        <fullName evidence="1">Uncharacterized protein</fullName>
    </submittedName>
</protein>
<evidence type="ECO:0000313" key="2">
    <source>
        <dbReference type="Proteomes" id="UP000054359"/>
    </source>
</evidence>
<keyword evidence="2" id="KW-1185">Reference proteome</keyword>
<accession>A0A087TSM9</accession>
<dbReference type="AlphaFoldDB" id="A0A087TSM9"/>
<feature type="non-terminal residue" evidence="1">
    <location>
        <position position="1"/>
    </location>
</feature>
<dbReference type="OrthoDB" id="10372606at2759"/>
<reference evidence="1 2" key="1">
    <citation type="submission" date="2013-11" db="EMBL/GenBank/DDBJ databases">
        <title>Genome sequencing of Stegodyphus mimosarum.</title>
        <authorList>
            <person name="Bechsgaard J."/>
        </authorList>
    </citation>
    <scope>NUCLEOTIDE SEQUENCE [LARGE SCALE GENOMIC DNA]</scope>
</reference>
<name>A0A087TSM9_STEMI</name>
<sequence length="77" mass="8683">NVPHVFALDFEKNPSQVNASYGLSVTAEPVEVVYHKYAVKEVLDFFRLPPSGVERIKRKVQEKIKTLAKAGREKIAT</sequence>
<dbReference type="Proteomes" id="UP000054359">
    <property type="component" value="Unassembled WGS sequence"/>
</dbReference>
<organism evidence="1 2">
    <name type="scientific">Stegodyphus mimosarum</name>
    <name type="common">African social velvet spider</name>
    <dbReference type="NCBI Taxonomy" id="407821"/>
    <lineage>
        <taxon>Eukaryota</taxon>
        <taxon>Metazoa</taxon>
        <taxon>Ecdysozoa</taxon>
        <taxon>Arthropoda</taxon>
        <taxon>Chelicerata</taxon>
        <taxon>Arachnida</taxon>
        <taxon>Araneae</taxon>
        <taxon>Araneomorphae</taxon>
        <taxon>Entelegynae</taxon>
        <taxon>Eresoidea</taxon>
        <taxon>Eresidae</taxon>
        <taxon>Stegodyphus</taxon>
    </lineage>
</organism>
<gene>
    <name evidence="1" type="ORF">X975_01902</name>
</gene>
<evidence type="ECO:0000313" key="1">
    <source>
        <dbReference type="EMBL" id="KFM68118.1"/>
    </source>
</evidence>
<dbReference type="EMBL" id="KK116556">
    <property type="protein sequence ID" value="KFM68118.1"/>
    <property type="molecule type" value="Genomic_DNA"/>
</dbReference>